<dbReference type="WBParaSite" id="ES5_v2.g19809.t1">
    <property type="protein sequence ID" value="ES5_v2.g19809.t1"/>
    <property type="gene ID" value="ES5_v2.g19809"/>
</dbReference>
<name>A0AC34FRN5_9BILA</name>
<protein>
    <submittedName>
        <fullName evidence="2">Uncharacterized protein</fullName>
    </submittedName>
</protein>
<accession>A0AC34FRN5</accession>
<organism evidence="1 2">
    <name type="scientific">Panagrolaimus sp. ES5</name>
    <dbReference type="NCBI Taxonomy" id="591445"/>
    <lineage>
        <taxon>Eukaryota</taxon>
        <taxon>Metazoa</taxon>
        <taxon>Ecdysozoa</taxon>
        <taxon>Nematoda</taxon>
        <taxon>Chromadorea</taxon>
        <taxon>Rhabditida</taxon>
        <taxon>Tylenchina</taxon>
        <taxon>Panagrolaimomorpha</taxon>
        <taxon>Panagrolaimoidea</taxon>
        <taxon>Panagrolaimidae</taxon>
        <taxon>Panagrolaimus</taxon>
    </lineage>
</organism>
<sequence>MKLKARLGSDFKFQSDKPPRDCARLVVQRTDSYNDGILVCRAAEDIYFTGWVMFWDPFDVNVERERYQRIFDTLNNDWDGVWPERCDGVSSSLDESDNDSETPSDNTNVDGDASSNLDASSQASDVDEDAPIPINSDPLIDFDDRHSLPPFDHNPQLGSSQRLSPNTSAPFPVNDANDGVAEENSAAPSNNGSNSTDRELAGIIRMANLGDPCSVSSLSNSSNQVIPPPPVQQTPVLIEQNWDIKFVPKRQFWETECSSLSGFEDEEDAASDPPNALEVDPRDYPEVETSEEEEPFDRDEYYLREQKCLSIDVNIKNFWKCVRKAAEERDEFIKKLQNQLLKERCYSVDEMKCLNSKVQLIEGDLNRIVPVAPKFRVSYEAGSDKNIVIHKGYAYKREGDSNVFRCTFIYKFNPCHSYIFVNEDDCLIERSLCDHYHIGFEEFTEDEPPPVATPVSLPRIVHNIPAKNGKFTKMMKFLNELLVEICDWRCQIELSMENVKIVYQYISELEANGDDLLMSRRKGICSKMVVMDAKNLMKCIRFDKLDAEKLA</sequence>
<proteinExistence type="predicted"/>
<dbReference type="Proteomes" id="UP000887579">
    <property type="component" value="Unplaced"/>
</dbReference>
<reference evidence="2" key="1">
    <citation type="submission" date="2022-11" db="UniProtKB">
        <authorList>
            <consortium name="WormBaseParasite"/>
        </authorList>
    </citation>
    <scope>IDENTIFICATION</scope>
</reference>
<evidence type="ECO:0000313" key="1">
    <source>
        <dbReference type="Proteomes" id="UP000887579"/>
    </source>
</evidence>
<evidence type="ECO:0000313" key="2">
    <source>
        <dbReference type="WBParaSite" id="ES5_v2.g19809.t1"/>
    </source>
</evidence>